<feature type="transmembrane region" description="Helical" evidence="7">
    <location>
        <begin position="318"/>
        <end position="340"/>
    </location>
</feature>
<dbReference type="GO" id="GO:0005886">
    <property type="term" value="C:plasma membrane"/>
    <property type="evidence" value="ECO:0007669"/>
    <property type="project" value="UniProtKB-SubCell"/>
</dbReference>
<dbReference type="KEGG" id="sspb:CP982_00930"/>
<dbReference type="PROSITE" id="PS50850">
    <property type="entry name" value="MFS"/>
    <property type="match status" value="1"/>
</dbReference>
<dbReference type="RefSeq" id="WP_150508682.1">
    <property type="nucleotide sequence ID" value="NZ_BMSQ01000017.1"/>
</dbReference>
<keyword evidence="5 7" id="KW-1133">Transmembrane helix</keyword>
<organism evidence="10 11">
    <name type="scientific">Streptomyces spectabilis</name>
    <dbReference type="NCBI Taxonomy" id="68270"/>
    <lineage>
        <taxon>Bacteria</taxon>
        <taxon>Bacillati</taxon>
        <taxon>Actinomycetota</taxon>
        <taxon>Actinomycetes</taxon>
        <taxon>Kitasatosporales</taxon>
        <taxon>Streptomycetaceae</taxon>
        <taxon>Streptomyces</taxon>
    </lineage>
</organism>
<evidence type="ECO:0000313" key="10">
    <source>
        <dbReference type="EMBL" id="QEV57469.1"/>
    </source>
</evidence>
<dbReference type="EMBL" id="JACHJD010000021">
    <property type="protein sequence ID" value="MBB5108902.1"/>
    <property type="molecule type" value="Genomic_DNA"/>
</dbReference>
<evidence type="ECO:0000256" key="1">
    <source>
        <dbReference type="ARBA" id="ARBA00004651"/>
    </source>
</evidence>
<feature type="transmembrane region" description="Helical" evidence="7">
    <location>
        <begin position="256"/>
        <end position="275"/>
    </location>
</feature>
<gene>
    <name evidence="10" type="ORF">CP982_00930</name>
    <name evidence="9" type="ORF">FHS40_008028</name>
</gene>
<accession>A0A5P2X2F6</accession>
<evidence type="ECO:0000256" key="5">
    <source>
        <dbReference type="ARBA" id="ARBA00022989"/>
    </source>
</evidence>
<evidence type="ECO:0000313" key="12">
    <source>
        <dbReference type="Proteomes" id="UP000549009"/>
    </source>
</evidence>
<dbReference type="InterPro" id="IPR050171">
    <property type="entry name" value="MFS_Transporters"/>
</dbReference>
<dbReference type="AlphaFoldDB" id="A0A5P2X2F6"/>
<reference evidence="10 11" key="1">
    <citation type="submission" date="2017-09" db="EMBL/GenBank/DDBJ databases">
        <authorList>
            <person name="Lee N."/>
            <person name="Cho B.-K."/>
        </authorList>
    </citation>
    <scope>NUCLEOTIDE SEQUENCE [LARGE SCALE GENOMIC DNA]</scope>
    <source>
        <strain evidence="10 11">ATCC 27465</strain>
    </source>
</reference>
<sequence length="429" mass="43434">MSLLTDVRKLPGPCRGLLLLSLVNNLGTGLVMPFLVVYVHEVRGLDVTVATTALACFSGAAVLGAPLAGWLADRSGARPVAALAMLVQAVGFAGYACATDAVGFAATASAAGLGVGGLAAWYTLLAEAAPEGMTSVVFGLSYSVGNAAMGLGGLAAAAVVSVTRPVSFQVLYVADAATCLLVAVLLLRVRAPAREAPAPGGTGRAPATASYAVVYRSAGFMAVLLVGGLLLASSFAQLESGLPAYLTQEAGVTPRQLGLVFALDTAAIIVSQFLLHDLLKRARPSPLIACAGGLWAVSWALVALAARLDGDLARLASIGVAVVVFGTASTCFVAGMPTLVNQLAPPGARGRYNAAWSMAKSLGFMAGPLTAGAFLDRGLGTAYLVGLAVICAVTALAHAASGLWLRTGPRAFSERDRAPRVTEEPTRSV</sequence>
<keyword evidence="6 7" id="KW-0472">Membrane</keyword>
<feature type="domain" description="Major facilitator superfamily (MFS) profile" evidence="8">
    <location>
        <begin position="1"/>
        <end position="410"/>
    </location>
</feature>
<dbReference type="Proteomes" id="UP000326505">
    <property type="component" value="Chromosome"/>
</dbReference>
<protein>
    <submittedName>
        <fullName evidence="9">MFS family permease</fullName>
    </submittedName>
    <submittedName>
        <fullName evidence="10">MFS transporter</fullName>
    </submittedName>
</protein>
<dbReference type="EMBL" id="CP023690">
    <property type="protein sequence ID" value="QEV57469.1"/>
    <property type="molecule type" value="Genomic_DNA"/>
</dbReference>
<feature type="transmembrane region" description="Helical" evidence="7">
    <location>
        <begin position="79"/>
        <end position="96"/>
    </location>
</feature>
<keyword evidence="4 7" id="KW-0812">Transmembrane</keyword>
<dbReference type="GO" id="GO:0022857">
    <property type="term" value="F:transmembrane transporter activity"/>
    <property type="evidence" value="ECO:0007669"/>
    <property type="project" value="InterPro"/>
</dbReference>
<feature type="transmembrane region" description="Helical" evidence="7">
    <location>
        <begin position="17"/>
        <end position="40"/>
    </location>
</feature>
<name>A0A5P2X2F6_STRST</name>
<dbReference type="PANTHER" id="PTHR23517">
    <property type="entry name" value="RESISTANCE PROTEIN MDTM, PUTATIVE-RELATED-RELATED"/>
    <property type="match status" value="1"/>
</dbReference>
<feature type="transmembrane region" description="Helical" evidence="7">
    <location>
        <begin position="287"/>
        <end position="306"/>
    </location>
</feature>
<reference evidence="9 12" key="2">
    <citation type="submission" date="2020-08" db="EMBL/GenBank/DDBJ databases">
        <title>Genomic Encyclopedia of Type Strains, Phase III (KMG-III): the genomes of soil and plant-associated and newly described type strains.</title>
        <authorList>
            <person name="Whitman W."/>
        </authorList>
    </citation>
    <scope>NUCLEOTIDE SEQUENCE [LARGE SCALE GENOMIC DNA]</scope>
    <source>
        <strain evidence="9 12">CECT 3146</strain>
    </source>
</reference>
<dbReference type="InterPro" id="IPR036259">
    <property type="entry name" value="MFS_trans_sf"/>
</dbReference>
<dbReference type="Pfam" id="PF07690">
    <property type="entry name" value="MFS_1"/>
    <property type="match status" value="1"/>
</dbReference>
<evidence type="ECO:0000313" key="11">
    <source>
        <dbReference type="Proteomes" id="UP000326505"/>
    </source>
</evidence>
<feature type="transmembrane region" description="Helical" evidence="7">
    <location>
        <begin position="213"/>
        <end position="236"/>
    </location>
</feature>
<dbReference type="Gene3D" id="1.20.1250.20">
    <property type="entry name" value="MFS general substrate transporter like domains"/>
    <property type="match status" value="1"/>
</dbReference>
<feature type="transmembrane region" description="Helical" evidence="7">
    <location>
        <begin position="352"/>
        <end position="375"/>
    </location>
</feature>
<keyword evidence="3" id="KW-1003">Cell membrane</keyword>
<dbReference type="OrthoDB" id="5379144at2"/>
<feature type="transmembrane region" description="Helical" evidence="7">
    <location>
        <begin position="102"/>
        <end position="124"/>
    </location>
</feature>
<feature type="transmembrane region" description="Helical" evidence="7">
    <location>
        <begin position="381"/>
        <end position="405"/>
    </location>
</feature>
<evidence type="ECO:0000256" key="4">
    <source>
        <dbReference type="ARBA" id="ARBA00022692"/>
    </source>
</evidence>
<feature type="transmembrane region" description="Helical" evidence="7">
    <location>
        <begin position="136"/>
        <end position="160"/>
    </location>
</feature>
<dbReference type="InterPro" id="IPR011701">
    <property type="entry name" value="MFS"/>
</dbReference>
<keyword evidence="12" id="KW-1185">Reference proteome</keyword>
<dbReference type="Proteomes" id="UP000549009">
    <property type="component" value="Unassembled WGS sequence"/>
</dbReference>
<dbReference type="InterPro" id="IPR020846">
    <property type="entry name" value="MFS_dom"/>
</dbReference>
<evidence type="ECO:0000256" key="6">
    <source>
        <dbReference type="ARBA" id="ARBA00023136"/>
    </source>
</evidence>
<evidence type="ECO:0000259" key="8">
    <source>
        <dbReference type="PROSITE" id="PS50850"/>
    </source>
</evidence>
<feature type="transmembrane region" description="Helical" evidence="7">
    <location>
        <begin position="52"/>
        <end position="72"/>
    </location>
</feature>
<keyword evidence="2" id="KW-0813">Transport</keyword>
<feature type="transmembrane region" description="Helical" evidence="7">
    <location>
        <begin position="166"/>
        <end position="187"/>
    </location>
</feature>
<evidence type="ECO:0000256" key="2">
    <source>
        <dbReference type="ARBA" id="ARBA00022448"/>
    </source>
</evidence>
<evidence type="ECO:0000313" key="9">
    <source>
        <dbReference type="EMBL" id="MBB5108902.1"/>
    </source>
</evidence>
<dbReference type="SUPFAM" id="SSF103473">
    <property type="entry name" value="MFS general substrate transporter"/>
    <property type="match status" value="1"/>
</dbReference>
<evidence type="ECO:0000256" key="7">
    <source>
        <dbReference type="SAM" id="Phobius"/>
    </source>
</evidence>
<dbReference type="PANTHER" id="PTHR23517:SF2">
    <property type="entry name" value="MULTIDRUG RESISTANCE PROTEIN MDTH"/>
    <property type="match status" value="1"/>
</dbReference>
<evidence type="ECO:0000256" key="3">
    <source>
        <dbReference type="ARBA" id="ARBA00022475"/>
    </source>
</evidence>
<proteinExistence type="predicted"/>
<comment type="subcellular location">
    <subcellularLocation>
        <location evidence="1">Cell membrane</location>
        <topology evidence="1">Multi-pass membrane protein</topology>
    </subcellularLocation>
</comment>